<dbReference type="OrthoDB" id="1712951at2759"/>
<dbReference type="AlphaFoldDB" id="A0A5B6X3R3"/>
<reference evidence="2" key="1">
    <citation type="journal article" date="2019" name="Plant Biotechnol. J.">
        <title>Genome sequencing of the Australian wild diploid species Gossypium australe highlights disease resistance and delayed gland morphogenesis.</title>
        <authorList>
            <person name="Cai Y."/>
            <person name="Cai X."/>
            <person name="Wang Q."/>
            <person name="Wang P."/>
            <person name="Zhang Y."/>
            <person name="Cai C."/>
            <person name="Xu Y."/>
            <person name="Wang K."/>
            <person name="Zhou Z."/>
            <person name="Wang C."/>
            <person name="Geng S."/>
            <person name="Li B."/>
            <person name="Dong Q."/>
            <person name="Hou Y."/>
            <person name="Wang H."/>
            <person name="Ai P."/>
            <person name="Liu Z."/>
            <person name="Yi F."/>
            <person name="Sun M."/>
            <person name="An G."/>
            <person name="Cheng J."/>
            <person name="Zhang Y."/>
            <person name="Shi Q."/>
            <person name="Xie Y."/>
            <person name="Shi X."/>
            <person name="Chang Y."/>
            <person name="Huang F."/>
            <person name="Chen Y."/>
            <person name="Hong S."/>
            <person name="Mi L."/>
            <person name="Sun Q."/>
            <person name="Zhang L."/>
            <person name="Zhou B."/>
            <person name="Peng R."/>
            <person name="Zhang X."/>
            <person name="Liu F."/>
        </authorList>
    </citation>
    <scope>NUCLEOTIDE SEQUENCE [LARGE SCALE GENOMIC DNA]</scope>
    <source>
        <strain evidence="2">cv. PA1801</strain>
    </source>
</reference>
<name>A0A5B6X3R3_9ROSI</name>
<comment type="caution">
    <text evidence="1">The sequence shown here is derived from an EMBL/GenBank/DDBJ whole genome shotgun (WGS) entry which is preliminary data.</text>
</comment>
<sequence>MKNTLPLLGHIGRDDRSSIITNQPIKEVLSKVDTSGRVTNWSIELGKFGIYFSPWTAIKG</sequence>
<evidence type="ECO:0000313" key="2">
    <source>
        <dbReference type="Proteomes" id="UP000325315"/>
    </source>
</evidence>
<keyword evidence="2" id="KW-1185">Reference proteome</keyword>
<evidence type="ECO:0000313" key="1">
    <source>
        <dbReference type="EMBL" id="KAA3487924.1"/>
    </source>
</evidence>
<gene>
    <name evidence="1" type="ORF">EPI10_031718</name>
</gene>
<protein>
    <submittedName>
        <fullName evidence="1">Protein NYNRIN-like</fullName>
    </submittedName>
</protein>
<proteinExistence type="predicted"/>
<organism evidence="1 2">
    <name type="scientific">Gossypium australe</name>
    <dbReference type="NCBI Taxonomy" id="47621"/>
    <lineage>
        <taxon>Eukaryota</taxon>
        <taxon>Viridiplantae</taxon>
        <taxon>Streptophyta</taxon>
        <taxon>Embryophyta</taxon>
        <taxon>Tracheophyta</taxon>
        <taxon>Spermatophyta</taxon>
        <taxon>Magnoliopsida</taxon>
        <taxon>eudicotyledons</taxon>
        <taxon>Gunneridae</taxon>
        <taxon>Pentapetalae</taxon>
        <taxon>rosids</taxon>
        <taxon>malvids</taxon>
        <taxon>Malvales</taxon>
        <taxon>Malvaceae</taxon>
        <taxon>Malvoideae</taxon>
        <taxon>Gossypium</taxon>
    </lineage>
</organism>
<dbReference type="EMBL" id="SMMG02000001">
    <property type="protein sequence ID" value="KAA3487924.1"/>
    <property type="molecule type" value="Genomic_DNA"/>
</dbReference>
<dbReference type="Proteomes" id="UP000325315">
    <property type="component" value="Unassembled WGS sequence"/>
</dbReference>
<accession>A0A5B6X3R3</accession>